<sequence length="65" mass="7478">MSIFTITLEPILSKILDFESALLNPRLRPPNGGAKPFFTLYYCALWKIACLKNLLYTKSVDNHYI</sequence>
<comment type="caution">
    <text evidence="1">The sequence shown here is derived from an EMBL/GenBank/DDBJ whole genome shotgun (WGS) entry which is preliminary data.</text>
</comment>
<dbReference type="EMBL" id="LCMR01000047">
    <property type="protein sequence ID" value="KKU39977.1"/>
    <property type="molecule type" value="Genomic_DNA"/>
</dbReference>
<reference evidence="1 2" key="1">
    <citation type="journal article" date="2015" name="Nature">
        <title>rRNA introns, odd ribosomes, and small enigmatic genomes across a large radiation of phyla.</title>
        <authorList>
            <person name="Brown C.T."/>
            <person name="Hug L.A."/>
            <person name="Thomas B.C."/>
            <person name="Sharon I."/>
            <person name="Castelle C.J."/>
            <person name="Singh A."/>
            <person name="Wilkins M.J."/>
            <person name="Williams K.H."/>
            <person name="Banfield J.F."/>
        </authorList>
    </citation>
    <scope>NUCLEOTIDE SEQUENCE [LARGE SCALE GENOMIC DNA]</scope>
</reference>
<organism evidence="1 2">
    <name type="scientific">Candidatus Azambacteria bacterium GW2011_GWD2_46_48</name>
    <dbReference type="NCBI Taxonomy" id="1618623"/>
    <lineage>
        <taxon>Bacteria</taxon>
        <taxon>Candidatus Azamiibacteriota</taxon>
    </lineage>
</organism>
<protein>
    <submittedName>
        <fullName evidence="1">Uncharacterized protein</fullName>
    </submittedName>
</protein>
<name>A0A0G1Q530_9BACT</name>
<accession>A0A0G1Q530</accession>
<proteinExistence type="predicted"/>
<dbReference type="AlphaFoldDB" id="A0A0G1Q530"/>
<dbReference type="Proteomes" id="UP000034391">
    <property type="component" value="Unassembled WGS sequence"/>
</dbReference>
<evidence type="ECO:0000313" key="1">
    <source>
        <dbReference type="EMBL" id="KKU39977.1"/>
    </source>
</evidence>
<evidence type="ECO:0000313" key="2">
    <source>
        <dbReference type="Proteomes" id="UP000034391"/>
    </source>
</evidence>
<gene>
    <name evidence="1" type="ORF">UX56_C0047G0004</name>
</gene>